<gene>
    <name evidence="3" type="ORF">C9427_21285</name>
</gene>
<dbReference type="Pfam" id="PF12147">
    <property type="entry name" value="Methyltransf_20"/>
    <property type="match status" value="1"/>
</dbReference>
<reference evidence="3 4" key="1">
    <citation type="submission" date="2018-03" db="EMBL/GenBank/DDBJ databases">
        <title>Genome sequence of the symbiotic type strain Mesorhizobium helmanticense CSLC115NT isolated from Lotus corniculatus nodules.</title>
        <authorList>
            <person name="Sannazzaro A.I."/>
            <person name="Torres Tejerizo G.A."/>
            <person name="Dip D."/>
            <person name="Caballero M."/>
            <person name="Pistorio M."/>
            <person name="Estrella M.J."/>
        </authorList>
    </citation>
    <scope>NUCLEOTIDE SEQUENCE [LARGE SCALE GENOMIC DNA]</scope>
    <source>
        <strain evidence="3 4">CSLC115N</strain>
    </source>
</reference>
<evidence type="ECO:0000313" key="3">
    <source>
        <dbReference type="EMBL" id="PTE08503.1"/>
    </source>
</evidence>
<evidence type="ECO:0008006" key="5">
    <source>
        <dbReference type="Google" id="ProtNLM"/>
    </source>
</evidence>
<dbReference type="RefSeq" id="WP_107651048.1">
    <property type="nucleotide sequence ID" value="NZ_PZJX01000039.1"/>
</dbReference>
<dbReference type="InterPro" id="IPR029063">
    <property type="entry name" value="SAM-dependent_MTases_sf"/>
</dbReference>
<dbReference type="Pfam" id="PF12146">
    <property type="entry name" value="Hydrolase_4"/>
    <property type="match status" value="1"/>
</dbReference>
<sequence>MSSLGGTAMLHQHNITAAPAGLERVAEERTFRSHDGTEIFYRYWPAIGEPAKGAILLFHRGHEHGGRMAHLVDELAMPGHAFYAWDARGNGRSAGERGYAPSFAALVRDIDCFVREIARDGFGHSDIALIAQSFGAVLAAAWVHDYAPDIRALVVASPAFSVKLYVPFAKEGIALWQKLKGRFFVNSYVKAKFLTHDPERIASFEADPLITRPIASNILVELYDHAARIVADARAIAVPTQLLISGADWVVRHGPQHQFFVNLASPAKERHVLPGFFHDTLGERDRHQALDLIRPFLERQFAAPEKPVDLTGADRAGYTRDEADQLASPLPLLSPRGLYWAMSRTSIRMGAWLSSGMKTGIVTGFDSGSTLDYVYENVARGHTPLGRMIDRTFLDAIGWRGIRQRKLHLEELIGNAVATLKAAGRPVNIVDIAAGHGRYVLDAVATCAEPPASVRLQDFSDLNVSLGQKLIADRKLPGTVSFHRADAFDARMLARLDPAPDLAIVSGLYELFADNAMIARSLGGLAKAMQPGALLIYTNQPWHPQLEMIARSLTSHRGGQAWVMRRRTQGEMDQLVAAAGFDKIDQRIDQWGIFTVSVARRA</sequence>
<feature type="domain" description="Serine aminopeptidase S33" evidence="1">
    <location>
        <begin position="50"/>
        <end position="285"/>
    </location>
</feature>
<dbReference type="Proteomes" id="UP000240259">
    <property type="component" value="Unassembled WGS sequence"/>
</dbReference>
<dbReference type="SUPFAM" id="SSF53474">
    <property type="entry name" value="alpha/beta-Hydrolases"/>
    <property type="match status" value="1"/>
</dbReference>
<dbReference type="SUPFAM" id="SSF53335">
    <property type="entry name" value="S-adenosyl-L-methionine-dependent methyltransferases"/>
    <property type="match status" value="1"/>
</dbReference>
<proteinExistence type="predicted"/>
<keyword evidence="4" id="KW-1185">Reference proteome</keyword>
<dbReference type="Gene3D" id="3.40.50.150">
    <property type="entry name" value="Vaccinia Virus protein VP39"/>
    <property type="match status" value="1"/>
</dbReference>
<evidence type="ECO:0000259" key="1">
    <source>
        <dbReference type="Pfam" id="PF12146"/>
    </source>
</evidence>
<dbReference type="EMBL" id="PZJX01000039">
    <property type="protein sequence ID" value="PTE08503.1"/>
    <property type="molecule type" value="Genomic_DNA"/>
</dbReference>
<comment type="caution">
    <text evidence="3">The sequence shown here is derived from an EMBL/GenBank/DDBJ whole genome shotgun (WGS) entry which is preliminary data.</text>
</comment>
<dbReference type="InterPro" id="IPR022742">
    <property type="entry name" value="Hydrolase_4"/>
</dbReference>
<protein>
    <recommendedName>
        <fullName evidence="5">Alpha/beta fold hydrolase</fullName>
    </recommendedName>
</protein>
<dbReference type="InterPro" id="IPR022744">
    <property type="entry name" value="MeTrfase_dom_put"/>
</dbReference>
<dbReference type="Gene3D" id="3.40.50.1820">
    <property type="entry name" value="alpha/beta hydrolase"/>
    <property type="match status" value="1"/>
</dbReference>
<dbReference type="FunFam" id="3.40.50.1820:FF:000201">
    <property type="entry name" value="Alpha/beta fold hydrolase"/>
    <property type="match status" value="1"/>
</dbReference>
<name>A0A2T4ISE8_9HYPH</name>
<accession>A0A2T4ISE8</accession>
<dbReference type="AlphaFoldDB" id="A0A2T4ISE8"/>
<feature type="domain" description="Methyltransferase" evidence="2">
    <location>
        <begin position="293"/>
        <end position="601"/>
    </location>
</feature>
<dbReference type="OrthoDB" id="9806902at2"/>
<evidence type="ECO:0000313" key="4">
    <source>
        <dbReference type="Proteomes" id="UP000240259"/>
    </source>
</evidence>
<dbReference type="InterPro" id="IPR051044">
    <property type="entry name" value="MAG_DAG_Lipase"/>
</dbReference>
<dbReference type="PANTHER" id="PTHR11614">
    <property type="entry name" value="PHOSPHOLIPASE-RELATED"/>
    <property type="match status" value="1"/>
</dbReference>
<evidence type="ECO:0000259" key="2">
    <source>
        <dbReference type="Pfam" id="PF12147"/>
    </source>
</evidence>
<dbReference type="InterPro" id="IPR029058">
    <property type="entry name" value="AB_hydrolase_fold"/>
</dbReference>
<organism evidence="3 4">
    <name type="scientific">Mesorhizobium helmanticense</name>
    <dbReference type="NCBI Taxonomy" id="1776423"/>
    <lineage>
        <taxon>Bacteria</taxon>
        <taxon>Pseudomonadati</taxon>
        <taxon>Pseudomonadota</taxon>
        <taxon>Alphaproteobacteria</taxon>
        <taxon>Hyphomicrobiales</taxon>
        <taxon>Phyllobacteriaceae</taxon>
        <taxon>Mesorhizobium</taxon>
    </lineage>
</organism>